<evidence type="ECO:0000313" key="2">
    <source>
        <dbReference type="Proteomes" id="UP000826462"/>
    </source>
</evidence>
<evidence type="ECO:0000313" key="1">
    <source>
        <dbReference type="EMBL" id="QYD71738.1"/>
    </source>
</evidence>
<organism evidence="1 2">
    <name type="scientific">Paraburkholderia edwinii</name>
    <dbReference type="NCBI Taxonomy" id="2861782"/>
    <lineage>
        <taxon>Bacteria</taxon>
        <taxon>Pseudomonadati</taxon>
        <taxon>Pseudomonadota</taxon>
        <taxon>Betaproteobacteria</taxon>
        <taxon>Burkholderiales</taxon>
        <taxon>Burkholderiaceae</taxon>
        <taxon>Paraburkholderia</taxon>
    </lineage>
</organism>
<gene>
    <name evidence="1" type="ORF">KZJ38_32670</name>
</gene>
<sequence>MLRYFLNAISRWFVSASFDRREEYLAQAKTIDELERRIRETDRWLGP</sequence>
<dbReference type="Proteomes" id="UP000826462">
    <property type="component" value="Chromosome 2"/>
</dbReference>
<keyword evidence="2" id="KW-1185">Reference proteome</keyword>
<protein>
    <submittedName>
        <fullName evidence="1">DUF3563 domain-containing protein</fullName>
    </submittedName>
</protein>
<dbReference type="RefSeq" id="WP_219801167.1">
    <property type="nucleotide sequence ID" value="NZ_CP080096.1"/>
</dbReference>
<dbReference type="EMBL" id="CP080096">
    <property type="protein sequence ID" value="QYD71738.1"/>
    <property type="molecule type" value="Genomic_DNA"/>
</dbReference>
<accession>A0ABX8UY07</accession>
<reference evidence="1 2" key="1">
    <citation type="submission" date="2021-07" db="EMBL/GenBank/DDBJ databases">
        <title>Paraburkholderia edwinii protects Aspergillus sp. from phenazines by acting as a toxin sponge.</title>
        <authorList>
            <person name="Dahlstrom K.M."/>
            <person name="Newman D.K."/>
        </authorList>
    </citation>
    <scope>NUCLEOTIDE SEQUENCE [LARGE SCALE GENOMIC DNA]</scope>
    <source>
        <strain evidence="1 2">Pe01</strain>
    </source>
</reference>
<name>A0ABX8UY07_9BURK</name>
<proteinExistence type="predicted"/>